<protein>
    <recommendedName>
        <fullName evidence="5">Transmembrane protein</fullName>
    </recommendedName>
</protein>
<feature type="region of interest" description="Disordered" evidence="1">
    <location>
        <begin position="1"/>
        <end position="24"/>
    </location>
</feature>
<keyword evidence="2" id="KW-0812">Transmembrane</keyword>
<proteinExistence type="predicted"/>
<keyword evidence="4" id="KW-1185">Reference proteome</keyword>
<gene>
    <name evidence="3" type="ORF">NPX13_g5945</name>
</gene>
<dbReference type="AlphaFoldDB" id="A0A9W8NCS8"/>
<keyword evidence="2" id="KW-1133">Transmembrane helix</keyword>
<evidence type="ECO:0000313" key="4">
    <source>
        <dbReference type="Proteomes" id="UP001148614"/>
    </source>
</evidence>
<accession>A0A9W8NCS8</accession>
<organism evidence="3 4">
    <name type="scientific">Xylaria arbuscula</name>
    <dbReference type="NCBI Taxonomy" id="114810"/>
    <lineage>
        <taxon>Eukaryota</taxon>
        <taxon>Fungi</taxon>
        <taxon>Dikarya</taxon>
        <taxon>Ascomycota</taxon>
        <taxon>Pezizomycotina</taxon>
        <taxon>Sordariomycetes</taxon>
        <taxon>Xylariomycetidae</taxon>
        <taxon>Xylariales</taxon>
        <taxon>Xylariaceae</taxon>
        <taxon>Xylaria</taxon>
    </lineage>
</organism>
<sequence>MDLVHLSRQHQKTPGLDNGKRERNHRSSKLSYLTVLMTLVILNLAFSNIIQVVSFARNVVNGPFANIYHNTPEDTGRASIPVVLPTNPVVLSDTVTATVTSDDETADTPITFGSTVAPIVSDSPIPTVYGSLVVILSLAAAQSSRDDDRIVTSGPTATQVEATASFSSKVGGYGTL</sequence>
<keyword evidence="2" id="KW-0472">Membrane</keyword>
<evidence type="ECO:0000256" key="2">
    <source>
        <dbReference type="SAM" id="Phobius"/>
    </source>
</evidence>
<reference evidence="3" key="1">
    <citation type="submission" date="2022-07" db="EMBL/GenBank/DDBJ databases">
        <title>Genome Sequence of Xylaria arbuscula.</title>
        <authorList>
            <person name="Buettner E."/>
        </authorList>
    </citation>
    <scope>NUCLEOTIDE SEQUENCE</scope>
    <source>
        <strain evidence="3">VT107</strain>
    </source>
</reference>
<evidence type="ECO:0000313" key="3">
    <source>
        <dbReference type="EMBL" id="KAJ3569840.1"/>
    </source>
</evidence>
<comment type="caution">
    <text evidence="3">The sequence shown here is derived from an EMBL/GenBank/DDBJ whole genome shotgun (WGS) entry which is preliminary data.</text>
</comment>
<dbReference type="Proteomes" id="UP001148614">
    <property type="component" value="Unassembled WGS sequence"/>
</dbReference>
<dbReference type="EMBL" id="JANPWZ010000993">
    <property type="protein sequence ID" value="KAJ3569840.1"/>
    <property type="molecule type" value="Genomic_DNA"/>
</dbReference>
<name>A0A9W8NCS8_9PEZI</name>
<evidence type="ECO:0000256" key="1">
    <source>
        <dbReference type="SAM" id="MobiDB-lite"/>
    </source>
</evidence>
<evidence type="ECO:0008006" key="5">
    <source>
        <dbReference type="Google" id="ProtNLM"/>
    </source>
</evidence>
<feature type="transmembrane region" description="Helical" evidence="2">
    <location>
        <begin position="30"/>
        <end position="50"/>
    </location>
</feature>